<accession>A0A1D8ATV1</accession>
<dbReference type="EMBL" id="CP016094">
    <property type="protein sequence ID" value="AOS44325.1"/>
    <property type="molecule type" value="Genomic_DNA"/>
</dbReference>
<dbReference type="AlphaFoldDB" id="A0A1D8ATV1"/>
<dbReference type="SUPFAM" id="SSF49899">
    <property type="entry name" value="Concanavalin A-like lectins/glucanases"/>
    <property type="match status" value="2"/>
</dbReference>
<dbReference type="Gene3D" id="2.60.120.200">
    <property type="match status" value="2"/>
</dbReference>
<evidence type="ECO:0008006" key="4">
    <source>
        <dbReference type="Google" id="ProtNLM"/>
    </source>
</evidence>
<dbReference type="STRING" id="1838286.Verru16b_01386"/>
<gene>
    <name evidence="2" type="ORF">Verru16b_01386</name>
</gene>
<dbReference type="RefSeq" id="WP_069961581.1">
    <property type="nucleotide sequence ID" value="NZ_CP016094.1"/>
</dbReference>
<feature type="signal peptide" evidence="1">
    <location>
        <begin position="1"/>
        <end position="23"/>
    </location>
</feature>
<evidence type="ECO:0000313" key="2">
    <source>
        <dbReference type="EMBL" id="AOS44325.1"/>
    </source>
</evidence>
<sequence length="500" mass="56123">MLIRDSRLMVAAALLLTAVAPGAERIAVPLAGDFLSTPANRPAVVAGPYRFVDIAGRRGYQPLSLSTSLQIPCAVQQGERGSFTLWVSPLETLTVSPPLEHVARKDPHWQRYALLSDGLPGNDPAKSVFAWYWQSQWHPQMIAKFKQGAAGNTAADFGVTPYVPVEHLPLRRGTWYQLVFTWDKPASRFRVYVNGILCATTSYPFHCDPAGDTLYLGNTAMAFAGFEAEAEEISAAEIARRYDADPTTKSVAVNDELRRLFTVQPAQPADWQPGPGWNFAYDRALTGSGDFTGWHQQGCMQEPFVLKERKITPEGLLLQTPDAVNTESRVYFWSPDVFEGDLAVEFEFRPEQTTGLALLVVQASGMQREDFLADHLPRTSGSMDTIIADRVRNYHWEYFRHAVDVRGDLATQVLVKNPWMRPLAMSSQAPLALNEWHRLLFVQEGNRLRGAIDGVWVFDMMDDPDTHSGPVLDRGRVALRLMYGTKMRFRNLKIWNRPGR</sequence>
<dbReference type="OrthoDB" id="193461at2"/>
<reference evidence="2 3" key="1">
    <citation type="submission" date="2016-06" db="EMBL/GenBank/DDBJ databases">
        <title>Three novel species with peptidoglycan cell walls form the new genus Lacunisphaera gen. nov. in the family Opitutaceae of the verrucomicrobial subdivision 4.</title>
        <authorList>
            <person name="Rast P."/>
            <person name="Gloeckner I."/>
            <person name="Jogler M."/>
            <person name="Boedeker C."/>
            <person name="Jeske O."/>
            <person name="Wiegand S."/>
            <person name="Reinhardt R."/>
            <person name="Schumann P."/>
            <person name="Rohde M."/>
            <person name="Spring S."/>
            <person name="Gloeckner F.O."/>
            <person name="Jogler C."/>
        </authorList>
    </citation>
    <scope>NUCLEOTIDE SEQUENCE [LARGE SCALE GENOMIC DNA]</scope>
    <source>
        <strain evidence="2 3">IG16b</strain>
    </source>
</reference>
<evidence type="ECO:0000256" key="1">
    <source>
        <dbReference type="SAM" id="SignalP"/>
    </source>
</evidence>
<keyword evidence="3" id="KW-1185">Reference proteome</keyword>
<dbReference type="Proteomes" id="UP000095228">
    <property type="component" value="Chromosome"/>
</dbReference>
<name>A0A1D8ATV1_9BACT</name>
<dbReference type="InterPro" id="IPR015305">
    <property type="entry name" value="DUF1961"/>
</dbReference>
<keyword evidence="1" id="KW-0732">Signal</keyword>
<dbReference type="KEGG" id="obg:Verru16b_01386"/>
<dbReference type="Pfam" id="PF09224">
    <property type="entry name" value="DUF1961"/>
    <property type="match status" value="1"/>
</dbReference>
<organism evidence="2 3">
    <name type="scientific">Lacunisphaera limnophila</name>
    <dbReference type="NCBI Taxonomy" id="1838286"/>
    <lineage>
        <taxon>Bacteria</taxon>
        <taxon>Pseudomonadati</taxon>
        <taxon>Verrucomicrobiota</taxon>
        <taxon>Opitutia</taxon>
        <taxon>Opitutales</taxon>
        <taxon>Opitutaceae</taxon>
        <taxon>Lacunisphaera</taxon>
    </lineage>
</organism>
<dbReference type="Pfam" id="PF13385">
    <property type="entry name" value="Laminin_G_3"/>
    <property type="match status" value="1"/>
</dbReference>
<dbReference type="InterPro" id="IPR013320">
    <property type="entry name" value="ConA-like_dom_sf"/>
</dbReference>
<evidence type="ECO:0000313" key="3">
    <source>
        <dbReference type="Proteomes" id="UP000095228"/>
    </source>
</evidence>
<protein>
    <recommendedName>
        <fullName evidence="4">3-keto-disaccharide hydrolase domain-containing protein</fullName>
    </recommendedName>
</protein>
<proteinExistence type="predicted"/>
<feature type="chain" id="PRO_5009105166" description="3-keto-disaccharide hydrolase domain-containing protein" evidence="1">
    <location>
        <begin position="24"/>
        <end position="500"/>
    </location>
</feature>